<evidence type="ECO:0000256" key="8">
    <source>
        <dbReference type="ARBA" id="ARBA00023136"/>
    </source>
</evidence>
<accession>A0ABS2YRQ9</accession>
<comment type="subcellular location">
    <subcellularLocation>
        <location evidence="1">Membrane</location>
        <topology evidence="1">Multi-pass membrane protein</topology>
    </subcellularLocation>
</comment>
<dbReference type="InterPro" id="IPR001806">
    <property type="entry name" value="Small_GTPase"/>
</dbReference>
<dbReference type="InterPro" id="IPR047150">
    <property type="entry name" value="SGT"/>
</dbReference>
<dbReference type="Gene3D" id="1.25.40.10">
    <property type="entry name" value="Tetratricopeptide repeat domain"/>
    <property type="match status" value="1"/>
</dbReference>
<dbReference type="Pfam" id="PF02535">
    <property type="entry name" value="Zip"/>
    <property type="match status" value="1"/>
</dbReference>
<dbReference type="InterPro" id="IPR005225">
    <property type="entry name" value="Small_GTP-bd"/>
</dbReference>
<dbReference type="SUPFAM" id="SSF48452">
    <property type="entry name" value="TPR-like"/>
    <property type="match status" value="1"/>
</dbReference>
<dbReference type="Gene3D" id="3.40.50.300">
    <property type="entry name" value="P-loop containing nucleotide triphosphate hydrolases"/>
    <property type="match status" value="1"/>
</dbReference>
<feature type="non-terminal residue" evidence="13">
    <location>
        <position position="1"/>
    </location>
</feature>
<evidence type="ECO:0000313" key="14">
    <source>
        <dbReference type="Proteomes" id="UP001166052"/>
    </source>
</evidence>
<feature type="region of interest" description="Disordered" evidence="10">
    <location>
        <begin position="357"/>
        <end position="388"/>
    </location>
</feature>
<dbReference type="InterPro" id="IPR003689">
    <property type="entry name" value="ZIP"/>
</dbReference>
<dbReference type="SMART" id="SM00175">
    <property type="entry name" value="RAB"/>
    <property type="match status" value="1"/>
</dbReference>
<dbReference type="InterPro" id="IPR027417">
    <property type="entry name" value="P-loop_NTPase"/>
</dbReference>
<sequence length="746" mass="81625">MVTGYIAPPRRSPLSLHNTMANNQRLAYSIISFLRDQLTSGDLSSDAQESLEVAIQCLETAFGVSLEDKTLAVTQTLPEIFAAATLTDAPQVTVNTPEPPKEEDITEAERLKTEGKAAALSKLGNYAGAVQDCEQAISIDPNYSKAYGRMGLALSSLNKHAEAVIYYKKALELDPENESYKSNLKIAEQKIKELPSPVPGMGGVDLAGLLSNPSFMNMASSLMNNPQVQQLMDIVIAKVLCLLGVFVFMMAGSLVPVWIIQADYEKAYRSRKILSLCNSFGGGVFLATCFNALLPAVQEKVADVLQRVNIKTDYPLAETMMLVGFFLTVFVEQAVLTFRKETPPFIDLETFNAGGSEAGSDSEYESPFISASQGGSRHHHHHHSNHLRPSELARAGPLRLASLVFALSAHSVFEGLALGLQDKGAKVTSLFLGVAIHETLAAVALGVSMAKASLSIKDAARIATIVSLMIPLGIGVGMGIESAQNLAGSITSVVLQGVAAGTFLFVTFFEILARELEEKQDRLLKVLFLILGYTVLASLIFIRWSLFKMPEQSNDYRVVVFGAGGVGKSSLVLRFVKGTFRDTYIPTIEDTYRQVISCDKSVCTLQITDTTGSHQFPAMQRLSISKGHAFILVYSITSRQSLEELKPIYQQLLQIKGSVENIPVMLVGNKCDETQREVETKEGEAQAQLWKCAFMETSAKMNYNVKELFQELLNLEKRRNMSLNIDGKRSNKQKRADKIKGKCSVM</sequence>
<evidence type="ECO:0000313" key="13">
    <source>
        <dbReference type="EMBL" id="MBN3289148.1"/>
    </source>
</evidence>
<gene>
    <name evidence="13" type="primary">Slc39a3</name>
    <name evidence="13" type="ORF">GTO92_0001643</name>
</gene>
<feature type="transmembrane region" description="Helical" evidence="11">
    <location>
        <begin position="235"/>
        <end position="261"/>
    </location>
</feature>
<dbReference type="InterPro" id="IPR019734">
    <property type="entry name" value="TPR_rpt"/>
</dbReference>
<dbReference type="SMART" id="SM00028">
    <property type="entry name" value="TPR"/>
    <property type="match status" value="2"/>
</dbReference>
<feature type="transmembrane region" description="Helical" evidence="11">
    <location>
        <begin position="398"/>
        <end position="418"/>
    </location>
</feature>
<evidence type="ECO:0000256" key="6">
    <source>
        <dbReference type="ARBA" id="ARBA00022803"/>
    </source>
</evidence>
<organism evidence="13 14">
    <name type="scientific">Polypterus senegalus</name>
    <name type="common">Senegal bichir</name>
    <dbReference type="NCBI Taxonomy" id="55291"/>
    <lineage>
        <taxon>Eukaryota</taxon>
        <taxon>Metazoa</taxon>
        <taxon>Chordata</taxon>
        <taxon>Craniata</taxon>
        <taxon>Vertebrata</taxon>
        <taxon>Euteleostomi</taxon>
        <taxon>Actinopterygii</taxon>
        <taxon>Polypteriformes</taxon>
        <taxon>Polypteridae</taxon>
        <taxon>Polypterus</taxon>
    </lineage>
</organism>
<reference evidence="13" key="1">
    <citation type="journal article" date="2021" name="Cell">
        <title>Tracing the genetic footprints of vertebrate landing in non-teleost ray-finned fishes.</title>
        <authorList>
            <person name="Bi X."/>
            <person name="Wang K."/>
            <person name="Yang L."/>
            <person name="Pan H."/>
            <person name="Jiang H."/>
            <person name="Wei Q."/>
            <person name="Fang M."/>
            <person name="Yu H."/>
            <person name="Zhu C."/>
            <person name="Cai Y."/>
            <person name="He Y."/>
            <person name="Gan X."/>
            <person name="Zeng H."/>
            <person name="Yu D."/>
            <person name="Zhu Y."/>
            <person name="Jiang H."/>
            <person name="Qiu Q."/>
            <person name="Yang H."/>
            <person name="Zhang Y.E."/>
            <person name="Wang W."/>
            <person name="Zhu M."/>
            <person name="He S."/>
            <person name="Zhang G."/>
        </authorList>
    </citation>
    <scope>NUCLEOTIDE SEQUENCE</scope>
    <source>
        <strain evidence="13">Bchr_001</strain>
    </source>
</reference>
<dbReference type="PROSITE" id="PS51420">
    <property type="entry name" value="RHO"/>
    <property type="match status" value="1"/>
</dbReference>
<keyword evidence="4" id="KW-0677">Repeat</keyword>
<comment type="similarity">
    <text evidence="2">Belongs to the SGT family.</text>
</comment>
<dbReference type="PROSITE" id="PS50293">
    <property type="entry name" value="TPR_REGION"/>
    <property type="match status" value="1"/>
</dbReference>
<name>A0ABS2YRQ9_POLSE</name>
<evidence type="ECO:0000256" key="4">
    <source>
        <dbReference type="ARBA" id="ARBA00022737"/>
    </source>
</evidence>
<keyword evidence="5" id="KW-0547">Nucleotide-binding</keyword>
<dbReference type="Pfam" id="PF16546">
    <property type="entry name" value="SGTA_dimer"/>
    <property type="match status" value="1"/>
</dbReference>
<dbReference type="InterPro" id="IPR032374">
    <property type="entry name" value="SGTA_dimer"/>
</dbReference>
<dbReference type="CDD" id="cd04140">
    <property type="entry name" value="ARHI_like"/>
    <property type="match status" value="1"/>
</dbReference>
<evidence type="ECO:0000256" key="3">
    <source>
        <dbReference type="ARBA" id="ARBA00022692"/>
    </source>
</evidence>
<dbReference type="PROSITE" id="PS50005">
    <property type="entry name" value="TPR"/>
    <property type="match status" value="1"/>
</dbReference>
<dbReference type="PANTHER" id="PTHR45831">
    <property type="entry name" value="LD24721P"/>
    <property type="match status" value="1"/>
</dbReference>
<dbReference type="SUPFAM" id="SSF52540">
    <property type="entry name" value="P-loop containing nucleoside triphosphate hydrolases"/>
    <property type="match status" value="1"/>
</dbReference>
<feature type="repeat" description="TPR" evidence="9">
    <location>
        <begin position="144"/>
        <end position="177"/>
    </location>
</feature>
<dbReference type="NCBIfam" id="TIGR00231">
    <property type="entry name" value="small_GTP"/>
    <property type="match status" value="1"/>
</dbReference>
<evidence type="ECO:0000256" key="7">
    <source>
        <dbReference type="ARBA" id="ARBA00022989"/>
    </source>
</evidence>
<dbReference type="Pfam" id="PF13181">
    <property type="entry name" value="TPR_8"/>
    <property type="match status" value="1"/>
</dbReference>
<dbReference type="PROSITE" id="PS51421">
    <property type="entry name" value="RAS"/>
    <property type="match status" value="1"/>
</dbReference>
<keyword evidence="8 11" id="KW-0472">Membrane</keyword>
<feature type="transmembrane region" description="Helical" evidence="11">
    <location>
        <begin position="462"/>
        <end position="480"/>
    </location>
</feature>
<feature type="transmembrane region" description="Helical" evidence="11">
    <location>
        <begin position="486"/>
        <end position="511"/>
    </location>
</feature>
<keyword evidence="3 11" id="KW-0812">Transmembrane</keyword>
<comment type="caution">
    <text evidence="13">The sequence shown here is derived from an EMBL/GenBank/DDBJ whole genome shotgun (WGS) entry which is preliminary data.</text>
</comment>
<dbReference type="SMART" id="SM00174">
    <property type="entry name" value="RHO"/>
    <property type="match status" value="1"/>
</dbReference>
<dbReference type="PRINTS" id="PR00449">
    <property type="entry name" value="RASTRNSFRMNG"/>
</dbReference>
<feature type="transmembrane region" description="Helical" evidence="11">
    <location>
        <begin position="523"/>
        <end position="544"/>
    </location>
</feature>
<dbReference type="InterPro" id="IPR011990">
    <property type="entry name" value="TPR-like_helical_dom_sf"/>
</dbReference>
<dbReference type="Proteomes" id="UP001166052">
    <property type="component" value="Unassembled WGS sequence"/>
</dbReference>
<evidence type="ECO:0000256" key="9">
    <source>
        <dbReference type="PROSITE-ProRule" id="PRU00339"/>
    </source>
</evidence>
<dbReference type="EMBL" id="JAAWVN010001543">
    <property type="protein sequence ID" value="MBN3289148.1"/>
    <property type="molecule type" value="Genomic_DNA"/>
</dbReference>
<dbReference type="PROSITE" id="PS51419">
    <property type="entry name" value="RAB"/>
    <property type="match status" value="1"/>
</dbReference>
<feature type="transmembrane region" description="Helical" evidence="11">
    <location>
        <begin position="273"/>
        <end position="294"/>
    </location>
</feature>
<dbReference type="Gene3D" id="1.20.5.420">
    <property type="entry name" value="Immunoglobulin FC, subunit C"/>
    <property type="match status" value="1"/>
</dbReference>
<feature type="transmembrane region" description="Helical" evidence="11">
    <location>
        <begin position="314"/>
        <end position="331"/>
    </location>
</feature>
<dbReference type="PANTHER" id="PTHR45831:SF3">
    <property type="entry name" value="SMALL GLUTAMINE-RICH TETRATRICOPEPTIDE REPEAT-CONTAINING PROTEIN ALPHA"/>
    <property type="match status" value="1"/>
</dbReference>
<protein>
    <submittedName>
        <fullName evidence="13">S39A3 protein</fullName>
    </submittedName>
</protein>
<evidence type="ECO:0000256" key="10">
    <source>
        <dbReference type="SAM" id="MobiDB-lite"/>
    </source>
</evidence>
<feature type="transmembrane region" description="Helical" evidence="11">
    <location>
        <begin position="430"/>
        <end position="450"/>
    </location>
</feature>
<dbReference type="SMART" id="SM00173">
    <property type="entry name" value="RAS"/>
    <property type="match status" value="1"/>
</dbReference>
<evidence type="ECO:0000259" key="12">
    <source>
        <dbReference type="Pfam" id="PF16546"/>
    </source>
</evidence>
<feature type="non-terminal residue" evidence="13">
    <location>
        <position position="746"/>
    </location>
</feature>
<dbReference type="Pfam" id="PF00071">
    <property type="entry name" value="Ras"/>
    <property type="match status" value="1"/>
</dbReference>
<keyword evidence="7 11" id="KW-1133">Transmembrane helix</keyword>
<dbReference type="Pfam" id="PF00515">
    <property type="entry name" value="TPR_1"/>
    <property type="match status" value="1"/>
</dbReference>
<evidence type="ECO:0000256" key="5">
    <source>
        <dbReference type="ARBA" id="ARBA00022741"/>
    </source>
</evidence>
<keyword evidence="6 9" id="KW-0802">TPR repeat</keyword>
<keyword evidence="14" id="KW-1185">Reference proteome</keyword>
<feature type="compositionally biased region" description="Basic residues" evidence="10">
    <location>
        <begin position="376"/>
        <end position="386"/>
    </location>
</feature>
<feature type="domain" description="SGTA homodimerisation" evidence="12">
    <location>
        <begin position="22"/>
        <end position="82"/>
    </location>
</feature>
<proteinExistence type="inferred from homology"/>
<evidence type="ECO:0000256" key="2">
    <source>
        <dbReference type="ARBA" id="ARBA00008175"/>
    </source>
</evidence>
<evidence type="ECO:0000256" key="11">
    <source>
        <dbReference type="SAM" id="Phobius"/>
    </source>
</evidence>
<evidence type="ECO:0000256" key="1">
    <source>
        <dbReference type="ARBA" id="ARBA00004141"/>
    </source>
</evidence>